<name>A0AAN5AK30_9BACT</name>
<dbReference type="AlphaFoldDB" id="A0AAN5AK30"/>
<accession>A0AAN5AK30</accession>
<dbReference type="SUPFAM" id="SSF49464">
    <property type="entry name" value="Carboxypeptidase regulatory domain-like"/>
    <property type="match status" value="1"/>
</dbReference>
<reference evidence="1 2" key="1">
    <citation type="submission" date="2021-12" db="EMBL/GenBank/DDBJ databases">
        <title>Genome sequencing of bacteria with rrn-lacking chromosome and rrn-plasmid.</title>
        <authorList>
            <person name="Anda M."/>
            <person name="Iwasaki W."/>
        </authorList>
    </citation>
    <scope>NUCLEOTIDE SEQUENCE [LARGE SCALE GENOMIC DNA]</scope>
    <source>
        <strain evidence="1 2">NBRC 15940</strain>
    </source>
</reference>
<comment type="caution">
    <text evidence="1">The sequence shown here is derived from an EMBL/GenBank/DDBJ whole genome shotgun (WGS) entry which is preliminary data.</text>
</comment>
<dbReference type="RefSeq" id="WP_338237009.1">
    <property type="nucleotide sequence ID" value="NZ_BQKE01000001.1"/>
</dbReference>
<evidence type="ECO:0000313" key="2">
    <source>
        <dbReference type="Proteomes" id="UP001310022"/>
    </source>
</evidence>
<dbReference type="InterPro" id="IPR008969">
    <property type="entry name" value="CarboxyPept-like_regulatory"/>
</dbReference>
<evidence type="ECO:0000313" key="1">
    <source>
        <dbReference type="EMBL" id="GJM61467.1"/>
    </source>
</evidence>
<protein>
    <recommendedName>
        <fullName evidence="3">Carboxypeptidase-like regulatory domain-containing protein</fullName>
    </recommendedName>
</protein>
<evidence type="ECO:0008006" key="3">
    <source>
        <dbReference type="Google" id="ProtNLM"/>
    </source>
</evidence>
<proteinExistence type="predicted"/>
<keyword evidence="2" id="KW-1185">Reference proteome</keyword>
<dbReference type="EMBL" id="BQKE01000001">
    <property type="protein sequence ID" value="GJM61467.1"/>
    <property type="molecule type" value="Genomic_DNA"/>
</dbReference>
<dbReference type="Proteomes" id="UP001310022">
    <property type="component" value="Unassembled WGS sequence"/>
</dbReference>
<sequence>MKKDKSDPHYAMVNGVCCAQILRLLLLLVLFSPLPSHAEKSMLKLKGLVLDLDTGEPLLFATISIRNAYGVGCQTDLEGKFELLYDEQYLSESLVIQFVGYETLCMPVEEAAAEEVFYLKEHQKVLSEVVIEAGENPAFEFIRKHQASYQLQQKAQEGSWQSQVEVSWWASPEKQWMQKDLDRYGVVGVDGKQAIPVVSAEYEVEKVYAEGRMTENHYQNVKQMALGFDARGIFGQLLVNPDLLIHDLMCNQLVVIDKNFPSPFSLRFAAYFDWDLKDNPIEEDGQHVWMIHFEPRSKSQQGFEGDLYFNTSDSTLVKVNMKMAKRASQNFWSDFALTQYWQPDEKGENWPAITQYHQSLEDVPLYGQVKAYYKIQEGAMRKNAEEILSNPPLAEVPQGNSIQLLEEMNQKSRAAHFNRSINIAASGYWETPKWDVGHAMNYLILNDLEGYRLSVSGLSDRLWADHIWVKSGIGFGLEDEKWKYQVAGKWLINPQQRQILSINTQYDLIPVSSIGFESEMLEADYHLAQIGALSEKMPFYQNKSEVSLSQGFRRDWTITVGGEWMDLRNANQFLGKEAMTAGHFASRSAKMEVRWSFKDRSAYNKNYRLLRKGGQPFPEVKLGVKAGFVHDQQQEQAFQQLYLQLDHQFAPLFSKWGQTSYRLNAGKVLGNVPFPYLKMHQGIGGPVYAFGSHQLMNSFEFTSDQYVELFVQHFFGGALMSKVPGLAWLHEQTGAGIMMDFEMAYGTLSRANAQYNEVFLTEGQPLNSLGRHPYMAAGVGVHNIFKFFFVEYWHRLSYQQMSYGSNDQALKVGLVISL</sequence>
<dbReference type="Pfam" id="PF13715">
    <property type="entry name" value="CarbopepD_reg_2"/>
    <property type="match status" value="1"/>
</dbReference>
<gene>
    <name evidence="1" type="ORF">PEDI_20190</name>
</gene>
<organism evidence="1 2">
    <name type="scientific">Persicobacter diffluens</name>
    <dbReference type="NCBI Taxonomy" id="981"/>
    <lineage>
        <taxon>Bacteria</taxon>
        <taxon>Pseudomonadati</taxon>
        <taxon>Bacteroidota</taxon>
        <taxon>Cytophagia</taxon>
        <taxon>Cytophagales</taxon>
        <taxon>Persicobacteraceae</taxon>
        <taxon>Persicobacter</taxon>
    </lineage>
</organism>